<dbReference type="SMART" id="SM00487">
    <property type="entry name" value="DEXDc"/>
    <property type="match status" value="1"/>
</dbReference>
<feature type="domain" description="Helicase C-terminal" evidence="7">
    <location>
        <begin position="216"/>
        <end position="384"/>
    </location>
</feature>
<evidence type="ECO:0000256" key="4">
    <source>
        <dbReference type="ARBA" id="ARBA00022840"/>
    </source>
</evidence>
<evidence type="ECO:0000256" key="5">
    <source>
        <dbReference type="SAM" id="MobiDB-lite"/>
    </source>
</evidence>
<evidence type="ECO:0000256" key="3">
    <source>
        <dbReference type="ARBA" id="ARBA00022806"/>
    </source>
</evidence>
<keyword evidence="1" id="KW-0547">Nucleotide-binding</keyword>
<dbReference type="PROSITE" id="PS51192">
    <property type="entry name" value="HELICASE_ATP_BIND_1"/>
    <property type="match status" value="1"/>
</dbReference>
<reference evidence="9" key="1">
    <citation type="journal article" date="2019" name="Int. J. Syst. Evol. Microbiol.">
        <title>The Global Catalogue of Microorganisms (GCM) 10K type strain sequencing project: providing services to taxonomists for standard genome sequencing and annotation.</title>
        <authorList>
            <consortium name="The Broad Institute Genomics Platform"/>
            <consortium name="The Broad Institute Genome Sequencing Center for Infectious Disease"/>
            <person name="Wu L."/>
            <person name="Ma J."/>
        </authorList>
    </citation>
    <scope>NUCLEOTIDE SEQUENCE [LARGE SCALE GENOMIC DNA]</scope>
    <source>
        <strain evidence="9">JCM 19134</strain>
    </source>
</reference>
<feature type="domain" description="Helicase ATP-binding" evidence="6">
    <location>
        <begin position="15"/>
        <end position="183"/>
    </location>
</feature>
<evidence type="ECO:0000313" key="8">
    <source>
        <dbReference type="EMBL" id="GAA4944979.1"/>
    </source>
</evidence>
<dbReference type="CDD" id="cd17990">
    <property type="entry name" value="DEXHc_HrpB"/>
    <property type="match status" value="1"/>
</dbReference>
<dbReference type="PIRSF" id="PIRSF005496">
    <property type="entry name" value="ATP_hel_hrpB"/>
    <property type="match status" value="1"/>
</dbReference>
<dbReference type="InterPro" id="IPR027417">
    <property type="entry name" value="P-loop_NTPase"/>
</dbReference>
<dbReference type="GO" id="GO:0003676">
    <property type="term" value="F:nucleic acid binding"/>
    <property type="evidence" value="ECO:0007669"/>
    <property type="project" value="InterPro"/>
</dbReference>
<dbReference type="SMART" id="SM00490">
    <property type="entry name" value="HELICc"/>
    <property type="match status" value="1"/>
</dbReference>
<dbReference type="AlphaFoldDB" id="A0AAV3U347"/>
<dbReference type="SUPFAM" id="SSF52540">
    <property type="entry name" value="P-loop containing nucleoside triphosphate hydrolases"/>
    <property type="match status" value="1"/>
</dbReference>
<keyword evidence="2" id="KW-0378">Hydrolase</keyword>
<keyword evidence="4" id="KW-0067">ATP-binding</keyword>
<dbReference type="CDD" id="cd18791">
    <property type="entry name" value="SF2_C_RHA"/>
    <property type="match status" value="1"/>
</dbReference>
<dbReference type="Pfam" id="PF08482">
    <property type="entry name" value="HrpB_C"/>
    <property type="match status" value="1"/>
</dbReference>
<dbReference type="Pfam" id="PF00270">
    <property type="entry name" value="DEAD"/>
    <property type="match status" value="1"/>
</dbReference>
<evidence type="ECO:0000256" key="1">
    <source>
        <dbReference type="ARBA" id="ARBA00022741"/>
    </source>
</evidence>
<dbReference type="RefSeq" id="WP_345422523.1">
    <property type="nucleotide sequence ID" value="NZ_AP031496.1"/>
</dbReference>
<dbReference type="Gene3D" id="1.20.120.1080">
    <property type="match status" value="1"/>
</dbReference>
<dbReference type="InterPro" id="IPR011545">
    <property type="entry name" value="DEAD/DEAH_box_helicase_dom"/>
</dbReference>
<dbReference type="Pfam" id="PF00271">
    <property type="entry name" value="Helicase_C"/>
    <property type="match status" value="1"/>
</dbReference>
<dbReference type="PANTHER" id="PTHR43519:SF1">
    <property type="entry name" value="ATP-DEPENDENT RNA HELICASE HRPB"/>
    <property type="match status" value="1"/>
</dbReference>
<dbReference type="InterPro" id="IPR013689">
    <property type="entry name" value="RNA_helicase_ATP-dep_HrpB_C"/>
</dbReference>
<dbReference type="InterPro" id="IPR007502">
    <property type="entry name" value="Helicase-assoc_dom"/>
</dbReference>
<keyword evidence="3 8" id="KW-0347">Helicase</keyword>
<feature type="region of interest" description="Disordered" evidence="5">
    <location>
        <begin position="816"/>
        <end position="839"/>
    </location>
</feature>
<organism evidence="8 9">
    <name type="scientific">Halioxenophilus aromaticivorans</name>
    <dbReference type="NCBI Taxonomy" id="1306992"/>
    <lineage>
        <taxon>Bacteria</taxon>
        <taxon>Pseudomonadati</taxon>
        <taxon>Pseudomonadota</taxon>
        <taxon>Gammaproteobacteria</taxon>
        <taxon>Alteromonadales</taxon>
        <taxon>Alteromonadaceae</taxon>
        <taxon>Halioxenophilus</taxon>
    </lineage>
</organism>
<gene>
    <name evidence="8" type="primary">hrpB</name>
    <name evidence="8" type="ORF">GCM10025791_25140</name>
</gene>
<accession>A0AAV3U347</accession>
<dbReference type="GO" id="GO:0016787">
    <property type="term" value="F:hydrolase activity"/>
    <property type="evidence" value="ECO:0007669"/>
    <property type="project" value="UniProtKB-KW"/>
</dbReference>
<evidence type="ECO:0000256" key="2">
    <source>
        <dbReference type="ARBA" id="ARBA00022801"/>
    </source>
</evidence>
<dbReference type="NCBIfam" id="TIGR01970">
    <property type="entry name" value="DEAH_box_HrpB"/>
    <property type="match status" value="1"/>
</dbReference>
<dbReference type="PROSITE" id="PS51194">
    <property type="entry name" value="HELICASE_CTER"/>
    <property type="match status" value="1"/>
</dbReference>
<dbReference type="SMART" id="SM00847">
    <property type="entry name" value="HA2"/>
    <property type="match status" value="1"/>
</dbReference>
<protein>
    <submittedName>
        <fullName evidence="8">ATP-dependent helicase HrpB</fullName>
    </submittedName>
</protein>
<dbReference type="InterPro" id="IPR010225">
    <property type="entry name" value="HrpB"/>
</dbReference>
<dbReference type="PANTHER" id="PTHR43519">
    <property type="entry name" value="ATP-DEPENDENT RNA HELICASE HRPB"/>
    <property type="match status" value="1"/>
</dbReference>
<keyword evidence="9" id="KW-1185">Reference proteome</keyword>
<dbReference type="InterPro" id="IPR014001">
    <property type="entry name" value="Helicase_ATP-bd"/>
</dbReference>
<dbReference type="Proteomes" id="UP001409585">
    <property type="component" value="Unassembled WGS sequence"/>
</dbReference>
<dbReference type="GO" id="GO:0005524">
    <property type="term" value="F:ATP binding"/>
    <property type="evidence" value="ECO:0007669"/>
    <property type="project" value="UniProtKB-KW"/>
</dbReference>
<evidence type="ECO:0000259" key="7">
    <source>
        <dbReference type="PROSITE" id="PS51194"/>
    </source>
</evidence>
<name>A0AAV3U347_9ALTE</name>
<dbReference type="GO" id="GO:0004386">
    <property type="term" value="F:helicase activity"/>
    <property type="evidence" value="ECO:0007669"/>
    <property type="project" value="UniProtKB-KW"/>
</dbReference>
<evidence type="ECO:0000259" key="6">
    <source>
        <dbReference type="PROSITE" id="PS51192"/>
    </source>
</evidence>
<dbReference type="InterPro" id="IPR049614">
    <property type="entry name" value="HrpB_DEXH"/>
</dbReference>
<evidence type="ECO:0000313" key="9">
    <source>
        <dbReference type="Proteomes" id="UP001409585"/>
    </source>
</evidence>
<dbReference type="Gene3D" id="3.40.50.300">
    <property type="entry name" value="P-loop containing nucleotide triphosphate hydrolases"/>
    <property type="match status" value="2"/>
</dbReference>
<proteinExistence type="predicted"/>
<sequence>MLPELPVTEILSRLSQSLNTQDQAIVLAPPGAGKTSLIPLALLAEPWLAEQKIILLQPRRIAVRSVAARLAELLQEPVGERVGYRVRLETKVSARTQIEVMTEGLFLRMLHADPSLDGVGIVIFDECHERHLDTDLSLALVLNSRELLSDLREQPLKLLMMSATLDGSGLQSMLSLACGQAVEVIESQGRRYPVEAIYSQNATAPTMAPVEQLCAPIQRALTETEGSVLVFLPGVGEIQRLQAGLGDTLSQAGQAMEVLPLHGNLPLAQQRAVILPPTPGRRKIILATSIAQTSLTIEGITAVVDSGWIRVPKYDPRTGLTRLVTERISQATATQRAGRAGRLGPGRAYRAWPESMQSQLALRDAPEILSADLSAVMLQVIDWGADDVDSLHWLDKPPAGAVAAAVGLLSDLGAVSQGQITSVGQALMQIPASPRLACMLAAACDQHSVELAANLAALIGNKDPLYNAHSADIELRLALLNKKSGHQQIQRESRQLFSATWSQTQSRRQPLPNGVTEDNLIGYLLAHAYPDRIAKRGKGCHYTLANGRGVSLEEHDPLAKNEWIVVASLGGISGRSRDRVFLASGFDAELLNGPLKDHCVEECSVEWNENGRFQALRQIKLGHLILSSHAIDEVTPAEKEAALLAMIREQGLGLFTVSEDVAQWRARVACMARLYPEEQWPDVSDNGILTNLEQWFMPTASSVANLADIAKLNLADLLANLLVWPQPQQLKDRLPRKLTVPSGLVVNIDYKASPPVLAVKLQAMFGLTQTPSLADGRLPLAIHLLSPAGRPLQITQDLAGFWAGSYHEVRKELKGRYPKHPWPEDPATAPATHRAKPRK</sequence>
<comment type="caution">
    <text evidence="8">The sequence shown here is derived from an EMBL/GenBank/DDBJ whole genome shotgun (WGS) entry which is preliminary data.</text>
</comment>
<dbReference type="EMBL" id="BAABLX010000024">
    <property type="protein sequence ID" value="GAA4944979.1"/>
    <property type="molecule type" value="Genomic_DNA"/>
</dbReference>
<dbReference type="InterPro" id="IPR001650">
    <property type="entry name" value="Helicase_C-like"/>
</dbReference>